<keyword evidence="3" id="KW-1185">Reference proteome</keyword>
<organism evidence="2 3">
    <name type="scientific">Datura stramonium</name>
    <name type="common">Jimsonweed</name>
    <name type="synonym">Common thornapple</name>
    <dbReference type="NCBI Taxonomy" id="4076"/>
    <lineage>
        <taxon>Eukaryota</taxon>
        <taxon>Viridiplantae</taxon>
        <taxon>Streptophyta</taxon>
        <taxon>Embryophyta</taxon>
        <taxon>Tracheophyta</taxon>
        <taxon>Spermatophyta</taxon>
        <taxon>Magnoliopsida</taxon>
        <taxon>eudicotyledons</taxon>
        <taxon>Gunneridae</taxon>
        <taxon>Pentapetalae</taxon>
        <taxon>asterids</taxon>
        <taxon>lamiids</taxon>
        <taxon>Solanales</taxon>
        <taxon>Solanaceae</taxon>
        <taxon>Solanoideae</taxon>
        <taxon>Datureae</taxon>
        <taxon>Datura</taxon>
    </lineage>
</organism>
<evidence type="ECO:0000256" key="1">
    <source>
        <dbReference type="SAM" id="MobiDB-lite"/>
    </source>
</evidence>
<feature type="non-terminal residue" evidence="2">
    <location>
        <position position="51"/>
    </location>
</feature>
<feature type="region of interest" description="Disordered" evidence="1">
    <location>
        <begin position="1"/>
        <end position="37"/>
    </location>
</feature>
<feature type="compositionally biased region" description="Polar residues" evidence="1">
    <location>
        <begin position="19"/>
        <end position="28"/>
    </location>
</feature>
<dbReference type="Proteomes" id="UP000823775">
    <property type="component" value="Unassembled WGS sequence"/>
</dbReference>
<protein>
    <submittedName>
        <fullName evidence="2">Uncharacterized protein</fullName>
    </submittedName>
</protein>
<reference evidence="2 3" key="1">
    <citation type="journal article" date="2021" name="BMC Genomics">
        <title>Datura genome reveals duplications of psychoactive alkaloid biosynthetic genes and high mutation rate following tissue culture.</title>
        <authorList>
            <person name="Rajewski A."/>
            <person name="Carter-House D."/>
            <person name="Stajich J."/>
            <person name="Litt A."/>
        </authorList>
    </citation>
    <scope>NUCLEOTIDE SEQUENCE [LARGE SCALE GENOMIC DNA]</scope>
    <source>
        <strain evidence="2">AR-01</strain>
    </source>
</reference>
<comment type="caution">
    <text evidence="2">The sequence shown here is derived from an EMBL/GenBank/DDBJ whole genome shotgun (WGS) entry which is preliminary data.</text>
</comment>
<proteinExistence type="predicted"/>
<gene>
    <name evidence="2" type="ORF">HAX54_018955</name>
</gene>
<accession>A0ABS8Y709</accession>
<sequence length="51" mass="5652">MIAELKKSSNENSEGHSPIRTTVYPNHGSSSHHFSNLHSLSLKEAFNSLTE</sequence>
<evidence type="ECO:0000313" key="2">
    <source>
        <dbReference type="EMBL" id="MCE5166410.1"/>
    </source>
</evidence>
<dbReference type="EMBL" id="JACEIK010023025">
    <property type="protein sequence ID" value="MCE5166410.1"/>
    <property type="molecule type" value="Genomic_DNA"/>
</dbReference>
<evidence type="ECO:0000313" key="3">
    <source>
        <dbReference type="Proteomes" id="UP000823775"/>
    </source>
</evidence>
<name>A0ABS8Y709_DATST</name>